<dbReference type="GO" id="GO:0005654">
    <property type="term" value="C:nucleoplasm"/>
    <property type="evidence" value="ECO:0007669"/>
    <property type="project" value="UniProtKB-ARBA"/>
</dbReference>
<accession>A0A0G2G2J3</accession>
<reference evidence="7 8" key="1">
    <citation type="submission" date="2015-05" db="EMBL/GenBank/DDBJ databases">
        <title>Distinctive expansion of gene families associated with plant cell wall degradation and secondary metabolism in the genomes of grapevine trunk pathogens.</title>
        <authorList>
            <person name="Lawrence D.P."/>
            <person name="Travadon R."/>
            <person name="Rolshausen P.E."/>
            <person name="Baumgartner K."/>
        </authorList>
    </citation>
    <scope>NUCLEOTIDE SEQUENCE [LARGE SCALE GENOMIC DNA]</scope>
    <source>
        <strain evidence="7">UCRPC4</strain>
    </source>
</reference>
<evidence type="ECO:0000256" key="4">
    <source>
        <dbReference type="ARBA" id="ARBA00023163"/>
    </source>
</evidence>
<keyword evidence="8" id="KW-1185">Reference proteome</keyword>
<feature type="compositionally biased region" description="Acidic residues" evidence="6">
    <location>
        <begin position="36"/>
        <end position="53"/>
    </location>
</feature>
<dbReference type="InterPro" id="IPR013907">
    <property type="entry name" value="Sds3"/>
</dbReference>
<keyword evidence="5" id="KW-0539">Nucleus</keyword>
<evidence type="ECO:0000256" key="6">
    <source>
        <dbReference type="SAM" id="MobiDB-lite"/>
    </source>
</evidence>
<feature type="compositionally biased region" description="Acidic residues" evidence="6">
    <location>
        <begin position="109"/>
        <end position="118"/>
    </location>
</feature>
<feature type="compositionally biased region" description="Basic and acidic residues" evidence="6">
    <location>
        <begin position="247"/>
        <end position="256"/>
    </location>
</feature>
<evidence type="ECO:0000256" key="1">
    <source>
        <dbReference type="ARBA" id="ARBA00004123"/>
    </source>
</evidence>
<feature type="compositionally biased region" description="Acidic residues" evidence="6">
    <location>
        <begin position="265"/>
        <end position="308"/>
    </location>
</feature>
<dbReference type="Gene3D" id="1.20.5.1500">
    <property type="match status" value="1"/>
</dbReference>
<evidence type="ECO:0000313" key="8">
    <source>
        <dbReference type="Proteomes" id="UP000053317"/>
    </source>
</evidence>
<dbReference type="Proteomes" id="UP000053317">
    <property type="component" value="Unassembled WGS sequence"/>
</dbReference>
<feature type="region of interest" description="Disordered" evidence="6">
    <location>
        <begin position="1"/>
        <end position="313"/>
    </location>
</feature>
<dbReference type="AlphaFoldDB" id="A0A0G2G2J3"/>
<evidence type="ECO:0000313" key="7">
    <source>
        <dbReference type="EMBL" id="KKY18103.1"/>
    </source>
</evidence>
<sequence>MASQGSPDENQITNGDEAISEAGSLLDDERSSSLSEIEDESEEEEEEEEEDLQVEGPSASQGNEIDSEAETERLEPSPHTPGRHTNGRGAVPFEKSPSKLAQAISANDNENEADDQFSDSEMSSPLASLEEPLDNEVDHQESDAEQSESDEEATELAHGTKRKRSASEESVDPLGTVDGPLRKRAVSVKAGIDSESVSEDDSTAEDQGRMASSRESTVEPAVSSERDDEQDAEEEQLDGEDVPTKNGLEKRSDSRSAKVVHSAVGDDEDIEEPEEPEETEDVEEGDAPDEVEAEEEDEHAGEDVDEAEAERKNEEEFAKKMVAMDSLVELEKQFAILRDKLYNERIGDINKQLLQLNGPQPTNSEYLEKLQYVIRHRDEKQDYEHKLLAFKIQSLKTKSVAERSQIHTAYYQTVRDIREKYLDLANDQFYKIQRDRFKPDESMPSYSIPFPERRSQQITQQASYNREVSVLAGVAKYVGFPAAPEITPARQHEIEEDLEKMGVSIVIVLKEVPS</sequence>
<feature type="compositionally biased region" description="Acidic residues" evidence="6">
    <location>
        <begin position="226"/>
        <end position="241"/>
    </location>
</feature>
<dbReference type="GO" id="GO:0010468">
    <property type="term" value="P:regulation of gene expression"/>
    <property type="evidence" value="ECO:0007669"/>
    <property type="project" value="UniProtKB-ARBA"/>
</dbReference>
<evidence type="ECO:0000256" key="3">
    <source>
        <dbReference type="ARBA" id="ARBA00023015"/>
    </source>
</evidence>
<dbReference type="PANTHER" id="PTHR21964">
    <property type="entry name" value="BREAST CANCER METASTASIS-SUPPRESSOR 1"/>
    <property type="match status" value="1"/>
</dbReference>
<protein>
    <submittedName>
        <fullName evidence="7">Putative transcriptional regulatory protein</fullName>
    </submittedName>
</protein>
<name>A0A0G2G2J3_PHACM</name>
<feature type="compositionally biased region" description="Acidic residues" evidence="6">
    <location>
        <begin position="143"/>
        <end position="154"/>
    </location>
</feature>
<evidence type="ECO:0000256" key="5">
    <source>
        <dbReference type="ARBA" id="ARBA00023242"/>
    </source>
</evidence>
<dbReference type="SMART" id="SM01401">
    <property type="entry name" value="Sds3"/>
    <property type="match status" value="1"/>
</dbReference>
<comment type="subcellular location">
    <subcellularLocation>
        <location evidence="1">Nucleus</location>
    </subcellularLocation>
</comment>
<keyword evidence="2" id="KW-0678">Repressor</keyword>
<reference evidence="7 8" key="2">
    <citation type="submission" date="2015-05" db="EMBL/GenBank/DDBJ databases">
        <authorList>
            <person name="Morales-Cruz A."/>
            <person name="Amrine K.C."/>
            <person name="Cantu D."/>
        </authorList>
    </citation>
    <scope>NUCLEOTIDE SEQUENCE [LARGE SCALE GENOMIC DNA]</scope>
    <source>
        <strain evidence="7">UCRPC4</strain>
    </source>
</reference>
<dbReference type="OrthoDB" id="20886at2759"/>
<gene>
    <name evidence="7" type="ORF">UCRPC4_g05140</name>
</gene>
<dbReference type="Pfam" id="PF08598">
    <property type="entry name" value="Sds3"/>
    <property type="match status" value="1"/>
</dbReference>
<organism evidence="7 8">
    <name type="scientific">Phaeomoniella chlamydospora</name>
    <name type="common">Phaeoacremonium chlamydosporum</name>
    <dbReference type="NCBI Taxonomy" id="158046"/>
    <lineage>
        <taxon>Eukaryota</taxon>
        <taxon>Fungi</taxon>
        <taxon>Dikarya</taxon>
        <taxon>Ascomycota</taxon>
        <taxon>Pezizomycotina</taxon>
        <taxon>Eurotiomycetes</taxon>
        <taxon>Chaetothyriomycetidae</taxon>
        <taxon>Phaeomoniellales</taxon>
        <taxon>Phaeomoniellaceae</taxon>
        <taxon>Phaeomoniella</taxon>
    </lineage>
</organism>
<keyword evidence="3" id="KW-0805">Transcription regulation</keyword>
<proteinExistence type="predicted"/>
<evidence type="ECO:0000256" key="2">
    <source>
        <dbReference type="ARBA" id="ARBA00022491"/>
    </source>
</evidence>
<feature type="compositionally biased region" description="Polar residues" evidence="6">
    <location>
        <begin position="1"/>
        <end position="14"/>
    </location>
</feature>
<dbReference type="EMBL" id="LCWF01000132">
    <property type="protein sequence ID" value="KKY18103.1"/>
    <property type="molecule type" value="Genomic_DNA"/>
</dbReference>
<comment type="caution">
    <text evidence="7">The sequence shown here is derived from an EMBL/GenBank/DDBJ whole genome shotgun (WGS) entry which is preliminary data.</text>
</comment>
<keyword evidence="4" id="KW-0804">Transcription</keyword>